<dbReference type="AlphaFoldDB" id="A0A101JPU7"/>
<dbReference type="RefSeq" id="WP_067695565.1">
    <property type="nucleotide sequence ID" value="NZ_LLZH01000235.1"/>
</dbReference>
<dbReference type="PANTHER" id="PTHR38847">
    <property type="match status" value="1"/>
</dbReference>
<sequence>MRIALATGAALLATLAGAATPASAAPARPPVPSDDMVIDVVSANGSGCPLGTAAVTVSPDNKAFTVSYSEFTAQVGAGAKPTDFRKNCQLGLNVHVPQGYTYAIANTDYRGFAHLERGASATQTAFYYFQGERQTTKSRNTFTGPVDSDWQRTDTVAVSSLSFLPCGEQRYLNVNTELRVAAGSSDKKKTSFVTMDSTDGNLDTVYRVAWKKC</sequence>
<dbReference type="Proteomes" id="UP000053244">
    <property type="component" value="Unassembled WGS sequence"/>
</dbReference>
<feature type="chain" id="PRO_5007098002" description="DUF4360 domain-containing protein" evidence="1">
    <location>
        <begin position="25"/>
        <end position="213"/>
    </location>
</feature>
<dbReference type="EMBL" id="LLZH01000235">
    <property type="protein sequence ID" value="KUL30754.1"/>
    <property type="molecule type" value="Genomic_DNA"/>
</dbReference>
<dbReference type="InterPro" id="IPR025649">
    <property type="entry name" value="DUF4360"/>
</dbReference>
<keyword evidence="1" id="KW-0732">Signal</keyword>
<protein>
    <recommendedName>
        <fullName evidence="4">DUF4360 domain-containing protein</fullName>
    </recommendedName>
</protein>
<proteinExistence type="predicted"/>
<dbReference type="OrthoDB" id="482707at2"/>
<reference evidence="2 3" key="1">
    <citation type="submission" date="2015-10" db="EMBL/GenBank/DDBJ databases">
        <authorList>
            <person name="Gilbert D.G."/>
        </authorList>
    </citation>
    <scope>NUCLEOTIDE SEQUENCE [LARGE SCALE GENOMIC DNA]</scope>
    <source>
        <strain evidence="2 3">NRRL B-16712</strain>
    </source>
</reference>
<evidence type="ECO:0000313" key="2">
    <source>
        <dbReference type="EMBL" id="KUL30754.1"/>
    </source>
</evidence>
<accession>A0A101JPU7</accession>
<evidence type="ECO:0008006" key="4">
    <source>
        <dbReference type="Google" id="ProtNLM"/>
    </source>
</evidence>
<dbReference type="PANTHER" id="PTHR38847:SF1">
    <property type="entry name" value="PSEUDOURIDINE SYNTHASE RSUA_RLUA-LIKE DOMAIN-CONTAINING PROTEIN"/>
    <property type="match status" value="1"/>
</dbReference>
<comment type="caution">
    <text evidence="2">The sequence shown here is derived from an EMBL/GenBank/DDBJ whole genome shotgun (WGS) entry which is preliminary data.</text>
</comment>
<gene>
    <name evidence="2" type="ORF">ADL15_24215</name>
</gene>
<dbReference type="Pfam" id="PF14273">
    <property type="entry name" value="DUF4360"/>
    <property type="match status" value="1"/>
</dbReference>
<evidence type="ECO:0000313" key="3">
    <source>
        <dbReference type="Proteomes" id="UP000053244"/>
    </source>
</evidence>
<name>A0A101JPU7_9ACTN</name>
<keyword evidence="3" id="KW-1185">Reference proteome</keyword>
<feature type="signal peptide" evidence="1">
    <location>
        <begin position="1"/>
        <end position="24"/>
    </location>
</feature>
<organism evidence="2 3">
    <name type="scientific">Actinoplanes awajinensis subsp. mycoplanecinus</name>
    <dbReference type="NCBI Taxonomy" id="135947"/>
    <lineage>
        <taxon>Bacteria</taxon>
        <taxon>Bacillati</taxon>
        <taxon>Actinomycetota</taxon>
        <taxon>Actinomycetes</taxon>
        <taxon>Micromonosporales</taxon>
        <taxon>Micromonosporaceae</taxon>
        <taxon>Actinoplanes</taxon>
    </lineage>
</organism>
<evidence type="ECO:0000256" key="1">
    <source>
        <dbReference type="SAM" id="SignalP"/>
    </source>
</evidence>